<keyword evidence="4" id="KW-1185">Reference proteome</keyword>
<comment type="caution">
    <text evidence="3">The sequence shown here is derived from an EMBL/GenBank/DDBJ whole genome shotgun (WGS) entry which is preliminary data.</text>
</comment>
<evidence type="ECO:0000256" key="1">
    <source>
        <dbReference type="SAM" id="MobiDB-lite"/>
    </source>
</evidence>
<feature type="transmembrane region" description="Helical" evidence="2">
    <location>
        <begin position="59"/>
        <end position="83"/>
    </location>
</feature>
<feature type="compositionally biased region" description="Basic and acidic residues" evidence="1">
    <location>
        <begin position="204"/>
        <end position="219"/>
    </location>
</feature>
<feature type="compositionally biased region" description="Polar residues" evidence="1">
    <location>
        <begin position="230"/>
        <end position="240"/>
    </location>
</feature>
<evidence type="ECO:0000256" key="2">
    <source>
        <dbReference type="SAM" id="Phobius"/>
    </source>
</evidence>
<evidence type="ECO:0000313" key="4">
    <source>
        <dbReference type="Proteomes" id="UP001174909"/>
    </source>
</evidence>
<protein>
    <submittedName>
        <fullName evidence="3">Uncharacterized protein</fullName>
    </submittedName>
</protein>
<keyword evidence="2" id="KW-1133">Transmembrane helix</keyword>
<sequence length="272" mass="30111">MRKSSPTPQHSKVVQKSSQLQRVNGPLEMCNFPIYCLVLLPALLTPSQAQSMDTAELVGVAAVCGGTAIIILIIWIAICYSLYKGERDFCKLKKKLRQRREQYRRYRQRLQIQQLQRRQRTRASTRPSRSIPTSPTDEPVEQEAVTPPPLQRNEPPPASTKRPPLSQLFPLSPHPPPPPPSTLPIPLLETSTNAQQLPSPTRSEVTRETCSEAERDPNIETHTALGGDSNVRSESSETSNGVGGKRVHFSECSTGGEGAKNNQSTAVPHVER</sequence>
<dbReference type="Proteomes" id="UP001174909">
    <property type="component" value="Unassembled WGS sequence"/>
</dbReference>
<name>A0AA35SYC4_GEOBA</name>
<feature type="compositionally biased region" description="Polar residues" evidence="1">
    <location>
        <begin position="189"/>
        <end position="203"/>
    </location>
</feature>
<proteinExistence type="predicted"/>
<organism evidence="3 4">
    <name type="scientific">Geodia barretti</name>
    <name type="common">Barrett's horny sponge</name>
    <dbReference type="NCBI Taxonomy" id="519541"/>
    <lineage>
        <taxon>Eukaryota</taxon>
        <taxon>Metazoa</taxon>
        <taxon>Porifera</taxon>
        <taxon>Demospongiae</taxon>
        <taxon>Heteroscleromorpha</taxon>
        <taxon>Tetractinellida</taxon>
        <taxon>Astrophorina</taxon>
        <taxon>Geodiidae</taxon>
        <taxon>Geodia</taxon>
    </lineage>
</organism>
<feature type="compositionally biased region" description="Low complexity" evidence="1">
    <location>
        <begin position="124"/>
        <end position="136"/>
    </location>
</feature>
<gene>
    <name evidence="3" type="ORF">GBAR_LOCUS20848</name>
</gene>
<reference evidence="3" key="1">
    <citation type="submission" date="2023-03" db="EMBL/GenBank/DDBJ databases">
        <authorList>
            <person name="Steffen K."/>
            <person name="Cardenas P."/>
        </authorList>
    </citation>
    <scope>NUCLEOTIDE SEQUENCE</scope>
</reference>
<feature type="region of interest" description="Disordered" evidence="1">
    <location>
        <begin position="107"/>
        <end position="272"/>
    </location>
</feature>
<keyword evidence="2" id="KW-0472">Membrane</keyword>
<dbReference type="EMBL" id="CASHTH010002923">
    <property type="protein sequence ID" value="CAI8037306.1"/>
    <property type="molecule type" value="Genomic_DNA"/>
</dbReference>
<keyword evidence="2" id="KW-0812">Transmembrane</keyword>
<feature type="compositionally biased region" description="Pro residues" evidence="1">
    <location>
        <begin position="146"/>
        <end position="158"/>
    </location>
</feature>
<accession>A0AA35SYC4</accession>
<dbReference type="AlphaFoldDB" id="A0AA35SYC4"/>
<evidence type="ECO:0000313" key="3">
    <source>
        <dbReference type="EMBL" id="CAI8037306.1"/>
    </source>
</evidence>
<feature type="compositionally biased region" description="Pro residues" evidence="1">
    <location>
        <begin position="172"/>
        <end position="183"/>
    </location>
</feature>